<evidence type="ECO:0000313" key="1">
    <source>
        <dbReference type="EMBL" id="RKG49312.1"/>
    </source>
</evidence>
<dbReference type="Proteomes" id="UP000281084">
    <property type="component" value="Unassembled WGS sequence"/>
</dbReference>
<protein>
    <submittedName>
        <fullName evidence="1">Uncharacterized protein</fullName>
    </submittedName>
</protein>
<accession>A0A3A8FRC6</accession>
<gene>
    <name evidence="1" type="ORF">D7V64_14020</name>
</gene>
<proteinExistence type="predicted"/>
<dbReference type="EMBL" id="RAXZ01000025">
    <property type="protein sequence ID" value="RKG49312.1"/>
    <property type="molecule type" value="Genomic_DNA"/>
</dbReference>
<name>A0A3A8FRC6_9GAMM</name>
<organism evidence="1 2">
    <name type="scientific">Acinetobacter cumulans</name>
    <dbReference type="NCBI Taxonomy" id="2136182"/>
    <lineage>
        <taxon>Bacteria</taxon>
        <taxon>Pseudomonadati</taxon>
        <taxon>Pseudomonadota</taxon>
        <taxon>Gammaproteobacteria</taxon>
        <taxon>Moraxellales</taxon>
        <taxon>Moraxellaceae</taxon>
        <taxon>Acinetobacter</taxon>
    </lineage>
</organism>
<reference evidence="1 2" key="1">
    <citation type="submission" date="2018-09" db="EMBL/GenBank/DDBJ databases">
        <title>The draft genome of Acinetobacter spp. strains.</title>
        <authorList>
            <person name="Qin J."/>
            <person name="Feng Y."/>
            <person name="Zong Z."/>
        </authorList>
    </citation>
    <scope>NUCLEOTIDE SEQUENCE [LARGE SCALE GENOMIC DNA]</scope>
    <source>
        <strain evidence="1 2">WCHAc060002</strain>
    </source>
</reference>
<evidence type="ECO:0000313" key="2">
    <source>
        <dbReference type="Proteomes" id="UP000281084"/>
    </source>
</evidence>
<dbReference type="AlphaFoldDB" id="A0A3A8FRC6"/>
<sequence length="249" mass="29012">MSRISLILSFATVLIFGGLFYQYYAQKQDEQNLQAYQAVLLDKTEQILTAARQVDTPIQVDTSDARLSGDYQIMASFVLNQMIETAEARNRYIRELKALNWDYFLDIDRLSRDKKQQYVETEKMLQQVHAVVDAYAEQTKEMEQHRLEQAKQLAVSSLHSHQLAQSLRESQKNDDASALFSLEQQSLAKADQIFAVLKNNRWEKKNKLFMFYEDAPLKQFNALYKEMLALNQQMKQVSHANRVELENSL</sequence>
<comment type="caution">
    <text evidence="1">The sequence shown here is derived from an EMBL/GenBank/DDBJ whole genome shotgun (WGS) entry which is preliminary data.</text>
</comment>
<dbReference type="RefSeq" id="WP_120368089.1">
    <property type="nucleotide sequence ID" value="NZ_RAXZ01000025.1"/>
</dbReference>